<evidence type="ECO:0000259" key="2">
    <source>
        <dbReference type="PROSITE" id="PS51641"/>
    </source>
</evidence>
<feature type="non-terminal residue" evidence="3">
    <location>
        <position position="1"/>
    </location>
</feature>
<dbReference type="InterPro" id="IPR041560">
    <property type="entry name" value="Tudor_FRM1"/>
</dbReference>
<dbReference type="CDD" id="cd22425">
    <property type="entry name" value="KH_I_FMR1_FXR_rpt1"/>
    <property type="match status" value="1"/>
</dbReference>
<accession>A0A821ZAU9</accession>
<dbReference type="InterPro" id="IPR040148">
    <property type="entry name" value="FMR1"/>
</dbReference>
<dbReference type="InterPro" id="IPR036612">
    <property type="entry name" value="KH_dom_type_1_sf"/>
</dbReference>
<dbReference type="SUPFAM" id="SSF54791">
    <property type="entry name" value="Eukaryotic type KH-domain (KH-domain type I)"/>
    <property type="match status" value="1"/>
</dbReference>
<name>A0A821ZAU9_9BILA</name>
<dbReference type="PROSITE" id="PS51641">
    <property type="entry name" value="AGENET_LIKE"/>
    <property type="match status" value="1"/>
</dbReference>
<dbReference type="GO" id="GO:0045182">
    <property type="term" value="F:translation regulator activity"/>
    <property type="evidence" value="ECO:0007669"/>
    <property type="project" value="TreeGrafter"/>
</dbReference>
<dbReference type="InterPro" id="IPR040472">
    <property type="entry name" value="FMRP_KH0"/>
</dbReference>
<dbReference type="GO" id="GO:0005634">
    <property type="term" value="C:nucleus"/>
    <property type="evidence" value="ECO:0007669"/>
    <property type="project" value="TreeGrafter"/>
</dbReference>
<dbReference type="AlphaFoldDB" id="A0A821ZAU9"/>
<dbReference type="Pfam" id="PF05641">
    <property type="entry name" value="Agenet"/>
    <property type="match status" value="1"/>
</dbReference>
<reference evidence="3" key="1">
    <citation type="submission" date="2021-02" db="EMBL/GenBank/DDBJ databases">
        <authorList>
            <person name="Nowell W R."/>
        </authorList>
    </citation>
    <scope>NUCLEOTIDE SEQUENCE</scope>
</reference>
<dbReference type="GO" id="GO:0048513">
    <property type="term" value="P:animal organ development"/>
    <property type="evidence" value="ECO:0007669"/>
    <property type="project" value="TreeGrafter"/>
</dbReference>
<dbReference type="EMBL" id="CAJOBR010027361">
    <property type="protein sequence ID" value="CAF4975909.1"/>
    <property type="molecule type" value="Genomic_DNA"/>
</dbReference>
<dbReference type="Pfam" id="PF17904">
    <property type="entry name" value="KH_9"/>
    <property type="match status" value="1"/>
</dbReference>
<evidence type="ECO:0000256" key="1">
    <source>
        <dbReference type="PROSITE-ProRule" id="PRU00117"/>
    </source>
</evidence>
<organism evidence="3 4">
    <name type="scientific">Rotaria socialis</name>
    <dbReference type="NCBI Taxonomy" id="392032"/>
    <lineage>
        <taxon>Eukaryota</taxon>
        <taxon>Metazoa</taxon>
        <taxon>Spiralia</taxon>
        <taxon>Gnathifera</taxon>
        <taxon>Rotifera</taxon>
        <taxon>Eurotatoria</taxon>
        <taxon>Bdelloidea</taxon>
        <taxon>Philodinida</taxon>
        <taxon>Philodinidae</taxon>
        <taxon>Rotaria</taxon>
    </lineage>
</organism>
<dbReference type="GO" id="GO:0043488">
    <property type="term" value="P:regulation of mRNA stability"/>
    <property type="evidence" value="ECO:0007669"/>
    <property type="project" value="TreeGrafter"/>
</dbReference>
<feature type="domain" description="Agenet-like" evidence="2">
    <location>
        <begin position="35"/>
        <end position="93"/>
    </location>
</feature>
<dbReference type="GO" id="GO:0098793">
    <property type="term" value="C:presynapse"/>
    <property type="evidence" value="ECO:0007669"/>
    <property type="project" value="GOC"/>
</dbReference>
<dbReference type="CDD" id="cd22426">
    <property type="entry name" value="KH_I_FMR1_FXR_rpt2"/>
    <property type="match status" value="1"/>
</dbReference>
<dbReference type="GO" id="GO:0003730">
    <property type="term" value="F:mRNA 3'-UTR binding"/>
    <property type="evidence" value="ECO:0007669"/>
    <property type="project" value="TreeGrafter"/>
</dbReference>
<evidence type="ECO:0000313" key="3">
    <source>
        <dbReference type="EMBL" id="CAF4975909.1"/>
    </source>
</evidence>
<dbReference type="GO" id="GO:0010494">
    <property type="term" value="C:cytoplasmic stress granule"/>
    <property type="evidence" value="ECO:0007669"/>
    <property type="project" value="TreeGrafter"/>
</dbReference>
<dbReference type="Gene3D" id="3.30.1370.10">
    <property type="entry name" value="K Homology domain, type 1"/>
    <property type="match status" value="1"/>
</dbReference>
<dbReference type="InterPro" id="IPR008395">
    <property type="entry name" value="Agenet-like_dom"/>
</dbReference>
<feature type="non-terminal residue" evidence="3">
    <location>
        <position position="246"/>
    </location>
</feature>
<keyword evidence="1" id="KW-0694">RNA-binding</keyword>
<sequence length="246" mass="27889">ILIVYISFSYFPPTKISFSENRLRLPPDSNDLKKLSPGDPCEVLSKAKEGEPLAWWRATAKMFKGEFYVVEYEVSTQGNNYSEIVPSDKIRCPNTNPPLTFSSFKRIEIFVGRDLQEVCSNPANHKDFKRTTGATIVRYDAQKESLVIISDNEATIRRVQILSDMHVRTLRAKSKLVLETEKVHKQLERMKVNQTSKYLEKFTVKTELMGLAIGAHGSNILKAREVPGITAIEVEDDTCTIKVFGD</sequence>
<dbReference type="Proteomes" id="UP000663848">
    <property type="component" value="Unassembled WGS sequence"/>
</dbReference>
<dbReference type="PROSITE" id="PS50084">
    <property type="entry name" value="KH_TYPE_1"/>
    <property type="match status" value="1"/>
</dbReference>
<dbReference type="PANTHER" id="PTHR10603">
    <property type="entry name" value="FRAGILE X MENTAL RETARDATION SYNDROME-RELATED PROTEIN"/>
    <property type="match status" value="1"/>
</dbReference>
<dbReference type="GO" id="GO:0048170">
    <property type="term" value="P:positive regulation of long-term neuronal synaptic plasticity"/>
    <property type="evidence" value="ECO:0007669"/>
    <property type="project" value="TreeGrafter"/>
</dbReference>
<comment type="caution">
    <text evidence="3">The sequence shown here is derived from an EMBL/GenBank/DDBJ whole genome shotgun (WGS) entry which is preliminary data.</text>
</comment>
<dbReference type="Gene3D" id="2.30.30.140">
    <property type="match status" value="1"/>
</dbReference>
<dbReference type="GO" id="GO:0045727">
    <property type="term" value="P:positive regulation of translation"/>
    <property type="evidence" value="ECO:0007669"/>
    <property type="project" value="TreeGrafter"/>
</dbReference>
<dbReference type="GO" id="GO:0099577">
    <property type="term" value="P:regulation of translation at presynapse, modulating synaptic transmission"/>
    <property type="evidence" value="ECO:0007669"/>
    <property type="project" value="TreeGrafter"/>
</dbReference>
<dbReference type="PANTHER" id="PTHR10603:SF7">
    <property type="entry name" value="FRAGILE X MESSENGER RIBONUCLEOPROTEIN 1 HOMOLOG"/>
    <property type="match status" value="1"/>
</dbReference>
<dbReference type="GO" id="GO:0043005">
    <property type="term" value="C:neuron projection"/>
    <property type="evidence" value="ECO:0007669"/>
    <property type="project" value="TreeGrafter"/>
</dbReference>
<protein>
    <recommendedName>
        <fullName evidence="2">Agenet-like domain-containing protein</fullName>
    </recommendedName>
</protein>
<proteinExistence type="predicted"/>
<gene>
    <name evidence="3" type="ORF">QYT958_LOCUS35676</name>
</gene>
<evidence type="ECO:0000313" key="4">
    <source>
        <dbReference type="Proteomes" id="UP000663848"/>
    </source>
</evidence>
<dbReference type="GO" id="GO:0051028">
    <property type="term" value="P:mRNA transport"/>
    <property type="evidence" value="ECO:0007669"/>
    <property type="project" value="TreeGrafter"/>
</dbReference>